<dbReference type="OrthoDB" id="9776599at2"/>
<organism evidence="4 5">
    <name type="scientific">Paraglaciecola psychrophila 170</name>
    <dbReference type="NCBI Taxonomy" id="1129794"/>
    <lineage>
        <taxon>Bacteria</taxon>
        <taxon>Pseudomonadati</taxon>
        <taxon>Pseudomonadota</taxon>
        <taxon>Gammaproteobacteria</taxon>
        <taxon>Alteromonadales</taxon>
        <taxon>Alteromonadaceae</taxon>
        <taxon>Paraglaciecola</taxon>
    </lineage>
</organism>
<gene>
    <name evidence="4" type="ORF">C427_1028</name>
</gene>
<name>K6Z1C5_9ALTE</name>
<feature type="signal peptide" evidence="1">
    <location>
        <begin position="1"/>
        <end position="17"/>
    </location>
</feature>
<dbReference type="CDD" id="cd04276">
    <property type="entry name" value="ZnMc_MMP_like_2"/>
    <property type="match status" value="1"/>
</dbReference>
<feature type="domain" description="DUF5117" evidence="3">
    <location>
        <begin position="82"/>
        <end position="274"/>
    </location>
</feature>
<dbReference type="EMBL" id="CP003837">
    <property type="protein sequence ID" value="AGH43137.1"/>
    <property type="molecule type" value="Genomic_DNA"/>
</dbReference>
<dbReference type="Pfam" id="PF16313">
    <property type="entry name" value="DUF4953"/>
    <property type="match status" value="1"/>
</dbReference>
<feature type="domain" description="EcxA zinc-binding" evidence="2">
    <location>
        <begin position="416"/>
        <end position="720"/>
    </location>
</feature>
<protein>
    <recommendedName>
        <fullName evidence="6">Extracellular metal-dependent peptidase</fullName>
    </recommendedName>
</protein>
<dbReference type="AlphaFoldDB" id="K6Z1C5"/>
<dbReference type="SUPFAM" id="SSF55486">
    <property type="entry name" value="Metalloproteases ('zincins'), catalytic domain"/>
    <property type="match status" value="1"/>
</dbReference>
<accession>K6Z1C5</accession>
<dbReference type="InterPro" id="IPR033413">
    <property type="entry name" value="DUF5117"/>
</dbReference>
<dbReference type="RefSeq" id="WP_007640273.1">
    <property type="nucleotide sequence ID" value="NC_020514.1"/>
</dbReference>
<feature type="chain" id="PRO_5003897801" description="Extracellular metal-dependent peptidase" evidence="1">
    <location>
        <begin position="18"/>
        <end position="813"/>
    </location>
</feature>
<dbReference type="Proteomes" id="UP000011864">
    <property type="component" value="Chromosome"/>
</dbReference>
<evidence type="ECO:0000256" key="1">
    <source>
        <dbReference type="SAM" id="SignalP"/>
    </source>
</evidence>
<dbReference type="STRING" id="1129794.C427_1028"/>
<dbReference type="PANTHER" id="PTHR38478">
    <property type="entry name" value="PEPTIDASE M1A AND M12B"/>
    <property type="match status" value="1"/>
</dbReference>
<dbReference type="KEGG" id="gps:C427_1028"/>
<dbReference type="eggNOG" id="COG1913">
    <property type="taxonomic scope" value="Bacteria"/>
</dbReference>
<dbReference type="PANTHER" id="PTHR38478:SF1">
    <property type="entry name" value="ZINC DEPENDENT METALLOPROTEASE DOMAIN LIPOPROTEIN"/>
    <property type="match status" value="1"/>
</dbReference>
<keyword evidence="1" id="KW-0732">Signal</keyword>
<evidence type="ECO:0000313" key="4">
    <source>
        <dbReference type="EMBL" id="AGH43137.1"/>
    </source>
</evidence>
<dbReference type="InterPro" id="IPR032534">
    <property type="entry name" value="EcxA_zinc-bd"/>
</dbReference>
<proteinExistence type="predicted"/>
<dbReference type="HOGENOM" id="CLU_008630_0_0_6"/>
<evidence type="ECO:0008006" key="6">
    <source>
        <dbReference type="Google" id="ProtNLM"/>
    </source>
</evidence>
<evidence type="ECO:0000259" key="2">
    <source>
        <dbReference type="Pfam" id="PF16313"/>
    </source>
</evidence>
<sequence length="813" mass="90656">MRMILVCLVFISALSTAGKIENAKPIADFTADMQHKTGFFDFYYQIETDKVFLKIDQFDQPFLFQSSMPQGIGSNDIGLDRGQLGETRLVKFERYGNKVMLKQLNTQYRASSSNLAEQASIDEAFADSVIAGFPVVATDGDGVVIDYTEFLLSDIHQISQRLTGTKQGSYKVDPQRSGVFLNRSKAFPDNTELEALVTFGGSNPGQYVNQVTPDPISISVHLHHSLVKLPDTDYQPRKFVPFSGFWSVGYQDYSVPIEDSMTKQFIPRHRLNKKQPNATMSEAIEPIVYYLDPGIPEPVMSALKDGALWWDQAFSAIGYKNAFQVKVLPADADPMDVRYNVIQWVHRATRGWSYGSSVIDPRSGEIIKGHVTLGSLRVKQDYLIALGLTSPFSADGTGPDGAVANRQADDQVDISKQKEMALARIRQLSAHEVGHTIGIAHNFAASEYGRESVMDYPHPLVSIIDGEISLDNAYDVGMGEWDKYVVAYGYQEYPDANTEQLALKRLVVDARAKGYRYQSDPDARQSNAANAEGHLWDNGADPVSELTRISEVRQVAMDNFGLKTIKTGATLSSLEETFAPIYLLHRYQLDAVAKIIGGVSYEYESKGDYSKAKGVDVISAKRQKDALAAILNTLQSEFLSIPSSLAQLITPKAYGESRNRESFKGRTGHTFDPISAAESAAGYSLNLLLKAERLNRIAQQQEQLRGTPNLAYVLTELFNTSIKDGIDKDHPQLSKRVNYLVLDQVVKAMQQENLAPEVRGEIEIQLIDLHKWLKNKARNAHNEVMARQLEQYWRLGKWQSQFILKPLPPGSPI</sequence>
<dbReference type="PATRIC" id="fig|1129794.4.peg.1015"/>
<evidence type="ECO:0000313" key="5">
    <source>
        <dbReference type="Proteomes" id="UP000011864"/>
    </source>
</evidence>
<reference evidence="4 5" key="1">
    <citation type="journal article" date="2013" name="Genome Announc.">
        <title>Complete Genome Sequence of Glaciecola psychrophila Strain 170T.</title>
        <authorList>
            <person name="Yin J."/>
            <person name="Chen J."/>
            <person name="Liu G."/>
            <person name="Yu Y."/>
            <person name="Song L."/>
            <person name="Wang X."/>
            <person name="Qu X."/>
        </authorList>
    </citation>
    <scope>NUCLEOTIDE SEQUENCE [LARGE SCALE GENOMIC DNA]</scope>
    <source>
        <strain evidence="4 5">170</strain>
    </source>
</reference>
<dbReference type="InterPro" id="IPR034032">
    <property type="entry name" value="Zn_MMP-like_bac"/>
</dbReference>
<keyword evidence="5" id="KW-1185">Reference proteome</keyword>
<evidence type="ECO:0000259" key="3">
    <source>
        <dbReference type="Pfam" id="PF17148"/>
    </source>
</evidence>
<dbReference type="Pfam" id="PF17148">
    <property type="entry name" value="DUF5117"/>
    <property type="match status" value="1"/>
</dbReference>